<dbReference type="InterPro" id="IPR043128">
    <property type="entry name" value="Rev_trsase/Diguanyl_cyclase"/>
</dbReference>
<comment type="caution">
    <text evidence="4">The sequence shown here is derived from an EMBL/GenBank/DDBJ whole genome shotgun (WGS) entry which is preliminary data.</text>
</comment>
<evidence type="ECO:0000313" key="5">
    <source>
        <dbReference type="Proteomes" id="UP000308092"/>
    </source>
</evidence>
<feature type="compositionally biased region" description="Basic and acidic residues" evidence="2">
    <location>
        <begin position="316"/>
        <end position="334"/>
    </location>
</feature>
<dbReference type="VEuPathDB" id="FungiDB:EYZ11_013518"/>
<dbReference type="FunFam" id="3.30.70.270:FF:000003">
    <property type="entry name" value="Transposon Ty3-G Gag-Pol polyprotein"/>
    <property type="match status" value="1"/>
</dbReference>
<dbReference type="Pfam" id="PF00078">
    <property type="entry name" value="RVT_1"/>
    <property type="match status" value="1"/>
</dbReference>
<dbReference type="InterPro" id="IPR000477">
    <property type="entry name" value="RT_dom"/>
</dbReference>
<organism evidence="4 5">
    <name type="scientific">Aspergillus tanneri</name>
    <dbReference type="NCBI Taxonomy" id="1220188"/>
    <lineage>
        <taxon>Eukaryota</taxon>
        <taxon>Fungi</taxon>
        <taxon>Dikarya</taxon>
        <taxon>Ascomycota</taxon>
        <taxon>Pezizomycotina</taxon>
        <taxon>Eurotiomycetes</taxon>
        <taxon>Eurotiomycetidae</taxon>
        <taxon>Eurotiales</taxon>
        <taxon>Aspergillaceae</taxon>
        <taxon>Aspergillus</taxon>
        <taxon>Aspergillus subgen. Circumdati</taxon>
    </lineage>
</organism>
<dbReference type="Gene3D" id="3.10.10.10">
    <property type="entry name" value="HIV Type 1 Reverse Transcriptase, subunit A, domain 1"/>
    <property type="match status" value="1"/>
</dbReference>
<dbReference type="Gene3D" id="3.30.70.270">
    <property type="match status" value="2"/>
</dbReference>
<evidence type="ECO:0000256" key="1">
    <source>
        <dbReference type="ARBA" id="ARBA00023268"/>
    </source>
</evidence>
<feature type="domain" description="Reverse transcriptase" evidence="3">
    <location>
        <begin position="1"/>
        <end position="105"/>
    </location>
</feature>
<dbReference type="InterPro" id="IPR050951">
    <property type="entry name" value="Retrovirus_Pol_polyprotein"/>
</dbReference>
<dbReference type="CDD" id="cd09274">
    <property type="entry name" value="RNase_HI_RT_Ty3"/>
    <property type="match status" value="1"/>
</dbReference>
<feature type="region of interest" description="Disordered" evidence="2">
    <location>
        <begin position="310"/>
        <end position="334"/>
    </location>
</feature>
<sequence>MAKGDEWKTAFRTRYRLFEWLVTPFGLANAPSTFQRYINWALRDYIDEFCSAYIDDILIFSSGSLHQHRDHVRKVLKRLREAGLQVDIDKCEFEVQLTKYLGFIIEAGKGIRMDPDKVSAVLGWAIPTSAKGVRLFLGFANFYRRFIKDFSKIVSPLTELTKKDTRFQWTEAADDAFQLLKKLFTTAPVLMQFDPERETVVEVDSSGWSMGGVLSQYDDNRLLCPCAYFLKKNTPAECNYKIYNKELLAIIRCLEEWESELISLRQFRIITDYRNLEYFTTQRRLTERQMRWAHLLSRYNFVISYCPGSQNARSDALSRREQDLPRDTDDERVSSREIQLFKPETFRDMDKSTVKTVLVLSTTSNSEDHESAALPLLEEQWQEVEQKNNQRKELVHAI</sequence>
<keyword evidence="5" id="KW-1185">Reference proteome</keyword>
<dbReference type="PROSITE" id="PS50878">
    <property type="entry name" value="RT_POL"/>
    <property type="match status" value="1"/>
</dbReference>
<dbReference type="InterPro" id="IPR041577">
    <property type="entry name" value="RT_RNaseH_2"/>
</dbReference>
<dbReference type="SUPFAM" id="SSF56672">
    <property type="entry name" value="DNA/RNA polymerases"/>
    <property type="match status" value="1"/>
</dbReference>
<dbReference type="PANTHER" id="PTHR37984:SF5">
    <property type="entry name" value="PROTEIN NYNRIN-LIKE"/>
    <property type="match status" value="1"/>
</dbReference>
<dbReference type="PANTHER" id="PTHR37984">
    <property type="entry name" value="PROTEIN CBG26694"/>
    <property type="match status" value="1"/>
</dbReference>
<accession>A0A4S3IXQ2</accession>
<dbReference type="FunFam" id="3.30.70.270:FF:000063">
    <property type="entry name" value="Zinc knuckle domaincontaining protein"/>
    <property type="match status" value="1"/>
</dbReference>
<evidence type="ECO:0000259" key="3">
    <source>
        <dbReference type="PROSITE" id="PS50878"/>
    </source>
</evidence>
<reference evidence="4 5" key="1">
    <citation type="submission" date="2019-03" db="EMBL/GenBank/DDBJ databases">
        <title>The genome sequence of a newly discovered highly antifungal drug resistant Aspergillus species, Aspergillus tanneri NIH 1004.</title>
        <authorList>
            <person name="Mounaud S."/>
            <person name="Singh I."/>
            <person name="Joardar V."/>
            <person name="Pakala S."/>
            <person name="Pakala S."/>
            <person name="Venepally P."/>
            <person name="Hoover J."/>
            <person name="Nierman W."/>
            <person name="Chung J."/>
            <person name="Losada L."/>
        </authorList>
    </citation>
    <scope>NUCLEOTIDE SEQUENCE [LARGE SCALE GENOMIC DNA]</scope>
    <source>
        <strain evidence="4 5">NIH1004</strain>
    </source>
</reference>
<dbReference type="EMBL" id="SOSA01001583">
    <property type="protein sequence ID" value="THC87035.1"/>
    <property type="molecule type" value="Genomic_DNA"/>
</dbReference>
<gene>
    <name evidence="4" type="ORF">EYZ11_013518</name>
</gene>
<dbReference type="GO" id="GO:0003824">
    <property type="term" value="F:catalytic activity"/>
    <property type="evidence" value="ECO:0007669"/>
    <property type="project" value="UniProtKB-KW"/>
</dbReference>
<dbReference type="STRING" id="1220188.A0A4S3IXQ2"/>
<proteinExistence type="predicted"/>
<evidence type="ECO:0000256" key="2">
    <source>
        <dbReference type="SAM" id="MobiDB-lite"/>
    </source>
</evidence>
<dbReference type="AlphaFoldDB" id="A0A4S3IXQ2"/>
<name>A0A4S3IXQ2_9EURO</name>
<dbReference type="CDD" id="cd01647">
    <property type="entry name" value="RT_LTR"/>
    <property type="match status" value="1"/>
</dbReference>
<protein>
    <recommendedName>
        <fullName evidence="3">Reverse transcriptase domain-containing protein</fullName>
    </recommendedName>
</protein>
<dbReference type="InterPro" id="IPR043502">
    <property type="entry name" value="DNA/RNA_pol_sf"/>
</dbReference>
<dbReference type="Proteomes" id="UP000308092">
    <property type="component" value="Unassembled WGS sequence"/>
</dbReference>
<dbReference type="Pfam" id="PF17919">
    <property type="entry name" value="RT_RNaseH_2"/>
    <property type="match status" value="1"/>
</dbReference>
<keyword evidence="1" id="KW-0511">Multifunctional enzyme</keyword>
<evidence type="ECO:0000313" key="4">
    <source>
        <dbReference type="EMBL" id="THC87035.1"/>
    </source>
</evidence>